<reference evidence="9" key="1">
    <citation type="submission" date="2022-06" db="EMBL/GenBank/DDBJ databases">
        <title>Natrinema sp. a new haloarchaeum isolate from saline soil.</title>
        <authorList>
            <person name="Strakova D."/>
            <person name="Galisteo C."/>
            <person name="Sanchez-Porro C."/>
            <person name="Ventosa A."/>
        </authorList>
    </citation>
    <scope>NUCLEOTIDE SEQUENCE</scope>
    <source>
        <strain evidence="9">S1CR25-10</strain>
    </source>
</reference>
<dbReference type="Pfam" id="PF02687">
    <property type="entry name" value="FtsX"/>
    <property type="match status" value="1"/>
</dbReference>
<dbReference type="EMBL" id="JAMQOT010000001">
    <property type="protein sequence ID" value="MDF9744350.1"/>
    <property type="molecule type" value="Genomic_DNA"/>
</dbReference>
<keyword evidence="10" id="KW-1185">Reference proteome</keyword>
<dbReference type="PANTHER" id="PTHR43738:SF2">
    <property type="entry name" value="ABC TRANSPORTER PERMEASE"/>
    <property type="match status" value="1"/>
</dbReference>
<feature type="region of interest" description="Disordered" evidence="6">
    <location>
        <begin position="194"/>
        <end position="216"/>
    </location>
</feature>
<evidence type="ECO:0000256" key="1">
    <source>
        <dbReference type="ARBA" id="ARBA00004651"/>
    </source>
</evidence>
<evidence type="ECO:0000256" key="6">
    <source>
        <dbReference type="SAM" id="MobiDB-lite"/>
    </source>
</evidence>
<dbReference type="Proteomes" id="UP001154061">
    <property type="component" value="Unassembled WGS sequence"/>
</dbReference>
<evidence type="ECO:0000256" key="5">
    <source>
        <dbReference type="ARBA" id="ARBA00023136"/>
    </source>
</evidence>
<keyword evidence="5 7" id="KW-0472">Membrane</keyword>
<feature type="transmembrane region" description="Helical" evidence="7">
    <location>
        <begin position="393"/>
        <end position="417"/>
    </location>
</feature>
<feature type="transmembrane region" description="Helical" evidence="7">
    <location>
        <begin position="43"/>
        <end position="68"/>
    </location>
</feature>
<keyword evidence="3 7" id="KW-0812">Transmembrane</keyword>
<proteinExistence type="predicted"/>
<dbReference type="RefSeq" id="WP_277519832.1">
    <property type="nucleotide sequence ID" value="NZ_JAMQOT010000001.1"/>
</dbReference>
<feature type="domain" description="ABC3 transporter permease C-terminal" evidence="8">
    <location>
        <begin position="302"/>
        <end position="420"/>
    </location>
</feature>
<dbReference type="InterPro" id="IPR051125">
    <property type="entry name" value="ABC-4/HrtB_transporter"/>
</dbReference>
<dbReference type="PRINTS" id="PR00173">
    <property type="entry name" value="EDTRNSPORT"/>
</dbReference>
<evidence type="ECO:0000256" key="7">
    <source>
        <dbReference type="SAM" id="Phobius"/>
    </source>
</evidence>
<comment type="caution">
    <text evidence="9">The sequence shown here is derived from an EMBL/GenBank/DDBJ whole genome shotgun (WGS) entry which is preliminary data.</text>
</comment>
<dbReference type="PANTHER" id="PTHR43738">
    <property type="entry name" value="ABC TRANSPORTER, MEMBRANE PROTEIN"/>
    <property type="match status" value="1"/>
</dbReference>
<keyword evidence="2" id="KW-1003">Cell membrane</keyword>
<evidence type="ECO:0000313" key="9">
    <source>
        <dbReference type="EMBL" id="MDF9744350.1"/>
    </source>
</evidence>
<evidence type="ECO:0000256" key="2">
    <source>
        <dbReference type="ARBA" id="ARBA00022475"/>
    </source>
</evidence>
<gene>
    <name evidence="9" type="ORF">NDI89_02010</name>
</gene>
<accession>A0A9Q4L1S4</accession>
<keyword evidence="4 7" id="KW-1133">Transmembrane helix</keyword>
<sequence length="427" mass="43204">MSDEGDELPDDVGSGRRARWRGIVGLTLSRWWRRATRTTVSRIASTIAAVALTIALLVVVTGIALALAGGGVANQDDADVRITPEEGGTLSSVDGVEGPRLGATNDQAATIRSHDGVEHASPVLLETGQLESSDGEPRTVRLVGVVPDDESRTVAGLSTADLESGDPHYANGSYSGPRTGEIVLSSTAAERLGASPGDELAVSTGPGGRTSSAAPSVRVTAVADEGASGSDAPIALVHLSELQSVSGADDGQLADRVLVWGESRAAQSAATDAYPAAAVEVAGETDPSSLFDDGLAFATSVLALLVGVTICASFVATTMGMTVDEDRRMLAVLESVGFPTYSRLAVVAVSTVITTLVGSVAGIGLGMVGIVGVNTIAGGTVAPGAVAHFHPLFAPYAIAVALFSGLVAVPYPLAVAARTSVLEEVNR</sequence>
<name>A0A9Q4L1S4_9EURY</name>
<dbReference type="AlphaFoldDB" id="A0A9Q4L1S4"/>
<evidence type="ECO:0000259" key="8">
    <source>
        <dbReference type="Pfam" id="PF02687"/>
    </source>
</evidence>
<evidence type="ECO:0000256" key="4">
    <source>
        <dbReference type="ARBA" id="ARBA00022989"/>
    </source>
</evidence>
<feature type="transmembrane region" description="Helical" evidence="7">
    <location>
        <begin position="295"/>
        <end position="323"/>
    </location>
</feature>
<evidence type="ECO:0000313" key="10">
    <source>
        <dbReference type="Proteomes" id="UP001154061"/>
    </source>
</evidence>
<protein>
    <submittedName>
        <fullName evidence="9">ABC transporter permease</fullName>
    </submittedName>
</protein>
<dbReference type="GO" id="GO:0005886">
    <property type="term" value="C:plasma membrane"/>
    <property type="evidence" value="ECO:0007669"/>
    <property type="project" value="UniProtKB-SubCell"/>
</dbReference>
<organism evidence="9 10">
    <name type="scientific">Natrinema salsiterrestre</name>
    <dbReference type="NCBI Taxonomy" id="2950540"/>
    <lineage>
        <taxon>Archaea</taxon>
        <taxon>Methanobacteriati</taxon>
        <taxon>Methanobacteriota</taxon>
        <taxon>Stenosarchaea group</taxon>
        <taxon>Halobacteria</taxon>
        <taxon>Halobacteriales</taxon>
        <taxon>Natrialbaceae</taxon>
        <taxon>Natrinema</taxon>
    </lineage>
</organism>
<evidence type="ECO:0000256" key="3">
    <source>
        <dbReference type="ARBA" id="ARBA00022692"/>
    </source>
</evidence>
<dbReference type="InterPro" id="IPR003838">
    <property type="entry name" value="ABC3_permease_C"/>
</dbReference>
<feature type="transmembrane region" description="Helical" evidence="7">
    <location>
        <begin position="344"/>
        <end position="373"/>
    </location>
</feature>
<feature type="region of interest" description="Disordered" evidence="6">
    <location>
        <begin position="157"/>
        <end position="177"/>
    </location>
</feature>
<comment type="subcellular location">
    <subcellularLocation>
        <location evidence="1">Cell membrane</location>
        <topology evidence="1">Multi-pass membrane protein</topology>
    </subcellularLocation>
</comment>